<dbReference type="PANTHER" id="PTHR38445:SF6">
    <property type="entry name" value="GNTR-FAMILY TRANSCRIPTIONAL REGULATOR"/>
    <property type="match status" value="1"/>
</dbReference>
<organism evidence="5 6">
    <name type="scientific">Aminipila butyrica</name>
    <dbReference type="NCBI Taxonomy" id="433296"/>
    <lineage>
        <taxon>Bacteria</taxon>
        <taxon>Bacillati</taxon>
        <taxon>Bacillota</taxon>
        <taxon>Clostridia</taxon>
        <taxon>Peptostreptococcales</taxon>
        <taxon>Anaerovoracaceae</taxon>
        <taxon>Aminipila</taxon>
    </lineage>
</organism>
<protein>
    <submittedName>
        <fullName evidence="5">GntR family transcriptional regulator</fullName>
    </submittedName>
</protein>
<dbReference type="EMBL" id="CP048649">
    <property type="protein sequence ID" value="QIB67915.1"/>
    <property type="molecule type" value="Genomic_DNA"/>
</dbReference>
<keyword evidence="3" id="KW-0804">Transcription</keyword>
<dbReference type="Gene3D" id="1.10.10.10">
    <property type="entry name" value="Winged helix-like DNA-binding domain superfamily/Winged helix DNA-binding domain"/>
    <property type="match status" value="1"/>
</dbReference>
<dbReference type="InterPro" id="IPR036390">
    <property type="entry name" value="WH_DNA-bd_sf"/>
</dbReference>
<dbReference type="GO" id="GO:0003677">
    <property type="term" value="F:DNA binding"/>
    <property type="evidence" value="ECO:0007669"/>
    <property type="project" value="UniProtKB-KW"/>
</dbReference>
<evidence type="ECO:0000259" key="4">
    <source>
        <dbReference type="PROSITE" id="PS50949"/>
    </source>
</evidence>
<dbReference type="Proteomes" id="UP000466848">
    <property type="component" value="Chromosome"/>
</dbReference>
<feature type="domain" description="HTH gntR-type" evidence="4">
    <location>
        <begin position="5"/>
        <end position="73"/>
    </location>
</feature>
<keyword evidence="6" id="KW-1185">Reference proteome</keyword>
<keyword evidence="2" id="KW-0238">DNA-binding</keyword>
<dbReference type="SUPFAM" id="SSF46785">
    <property type="entry name" value="Winged helix' DNA-binding domain"/>
    <property type="match status" value="1"/>
</dbReference>
<dbReference type="AlphaFoldDB" id="A0A858BS35"/>
<dbReference type="RefSeq" id="WP_163064835.1">
    <property type="nucleotide sequence ID" value="NZ_CP048649.1"/>
</dbReference>
<dbReference type="KEGG" id="abut:Ami103574_00705"/>
<dbReference type="InterPro" id="IPR000524">
    <property type="entry name" value="Tscrpt_reg_HTH_GntR"/>
</dbReference>
<dbReference type="PANTHER" id="PTHR38445">
    <property type="entry name" value="HTH-TYPE TRANSCRIPTIONAL REPRESSOR YTRA"/>
    <property type="match status" value="1"/>
</dbReference>
<dbReference type="SMART" id="SM00345">
    <property type="entry name" value="HTH_GNTR"/>
    <property type="match status" value="1"/>
</dbReference>
<evidence type="ECO:0000256" key="2">
    <source>
        <dbReference type="ARBA" id="ARBA00023125"/>
    </source>
</evidence>
<name>A0A858BS35_9FIRM</name>
<dbReference type="Pfam" id="PF00392">
    <property type="entry name" value="GntR"/>
    <property type="match status" value="1"/>
</dbReference>
<dbReference type="GO" id="GO:0003700">
    <property type="term" value="F:DNA-binding transcription factor activity"/>
    <property type="evidence" value="ECO:0007669"/>
    <property type="project" value="InterPro"/>
</dbReference>
<keyword evidence="1" id="KW-0805">Transcription regulation</keyword>
<evidence type="ECO:0000313" key="5">
    <source>
        <dbReference type="EMBL" id="QIB67915.1"/>
    </source>
</evidence>
<dbReference type="CDD" id="cd07377">
    <property type="entry name" value="WHTH_GntR"/>
    <property type="match status" value="1"/>
</dbReference>
<accession>A0A858BS35</accession>
<evidence type="ECO:0000313" key="6">
    <source>
        <dbReference type="Proteomes" id="UP000466848"/>
    </source>
</evidence>
<dbReference type="InterPro" id="IPR036388">
    <property type="entry name" value="WH-like_DNA-bd_sf"/>
</dbReference>
<proteinExistence type="predicted"/>
<dbReference type="PROSITE" id="PS50949">
    <property type="entry name" value="HTH_GNTR"/>
    <property type="match status" value="1"/>
</dbReference>
<sequence>METATPTYMRIMQGIRRDIVSGALEPDQKMDSIKELAKKYEANPNTVQRALARLEKEGLLRSNRTAGKYVTENKLLIKSIRYKEARKITDDFISNLERLGIQPSELVKLFSDPEFFKKNSEEH</sequence>
<gene>
    <name evidence="5" type="ORF">Ami103574_00705</name>
</gene>
<evidence type="ECO:0000256" key="3">
    <source>
        <dbReference type="ARBA" id="ARBA00023163"/>
    </source>
</evidence>
<evidence type="ECO:0000256" key="1">
    <source>
        <dbReference type="ARBA" id="ARBA00023015"/>
    </source>
</evidence>
<reference evidence="5 6" key="1">
    <citation type="submission" date="2020-02" db="EMBL/GenBank/DDBJ databases">
        <authorList>
            <person name="Kim Y.B."/>
            <person name="Roh S.W."/>
        </authorList>
    </citation>
    <scope>NUCLEOTIDE SEQUENCE [LARGE SCALE GENOMIC DNA]</scope>
    <source>
        <strain evidence="5 6">DSM 103574</strain>
    </source>
</reference>